<dbReference type="InterPro" id="IPR014967">
    <property type="entry name" value="Uncharacterised_YugN-like"/>
</dbReference>
<dbReference type="EMBL" id="JAAAMV010000018">
    <property type="protein sequence ID" value="NBD26146.1"/>
    <property type="molecule type" value="Genomic_DNA"/>
</dbReference>
<dbReference type="SUPFAM" id="SSF160755">
    <property type="entry name" value="YugN-like"/>
    <property type="match status" value="1"/>
</dbReference>
<keyword evidence="2" id="KW-1185">Reference proteome</keyword>
<dbReference type="Pfam" id="PF08868">
    <property type="entry name" value="YugN"/>
    <property type="match status" value="1"/>
</dbReference>
<evidence type="ECO:0000313" key="2">
    <source>
        <dbReference type="Proteomes" id="UP000665561"/>
    </source>
</evidence>
<dbReference type="Proteomes" id="UP000665561">
    <property type="component" value="Unassembled WGS sequence"/>
</dbReference>
<evidence type="ECO:0000313" key="1">
    <source>
        <dbReference type="EMBL" id="NBD26146.1"/>
    </source>
</evidence>
<protein>
    <recommendedName>
        <fullName evidence="3">YugN-like family protein</fullName>
    </recommendedName>
</protein>
<evidence type="ECO:0008006" key="3">
    <source>
        <dbReference type="Google" id="ProtNLM"/>
    </source>
</evidence>
<gene>
    <name evidence="1" type="ORF">GT019_19910</name>
</gene>
<organism evidence="1 2">
    <name type="scientific">Paenibacillus glycinis</name>
    <dbReference type="NCBI Taxonomy" id="2697035"/>
    <lineage>
        <taxon>Bacteria</taxon>
        <taxon>Bacillati</taxon>
        <taxon>Bacillota</taxon>
        <taxon>Bacilli</taxon>
        <taxon>Bacillales</taxon>
        <taxon>Paenibacillaceae</taxon>
        <taxon>Paenibacillus</taxon>
    </lineage>
</organism>
<accession>A0ABW9XU07</accession>
<comment type="caution">
    <text evidence="1">The sequence shown here is derived from an EMBL/GenBank/DDBJ whole genome shotgun (WGS) entry which is preliminary data.</text>
</comment>
<sequence length="137" mass="15980">MIPLESKLESSEKEFTEVKSMLEEQQFALGGDWNYDHGYFDRYLDEEHMVWLRMPFSVINGSIDDTTQDLDAKIMLGRPFVLKHVYNEGLDKEAHMKTIGSLMDQFQEPVDADAEVESKWVNQAKKVLVEVEERLLH</sequence>
<dbReference type="Gene3D" id="3.30.310.100">
    <property type="entry name" value="YugN-like"/>
    <property type="match status" value="1"/>
</dbReference>
<dbReference type="InterPro" id="IPR036491">
    <property type="entry name" value="YugN-like_sf"/>
</dbReference>
<name>A0ABW9XU07_9BACL</name>
<reference evidence="1 2" key="1">
    <citation type="submission" date="2020-01" db="EMBL/GenBank/DDBJ databases">
        <title>Paenibacillus soybeanensis sp. nov. isolated from the nodules of soybean (Glycine max(L.) Merr).</title>
        <authorList>
            <person name="Wang H."/>
        </authorList>
    </citation>
    <scope>NUCLEOTIDE SEQUENCE [LARGE SCALE GENOMIC DNA]</scope>
    <source>
        <strain evidence="1 2">T1</strain>
    </source>
</reference>
<proteinExistence type="predicted"/>
<dbReference type="RefSeq" id="WP_161744942.1">
    <property type="nucleotide sequence ID" value="NZ_JAAAMV010000018.1"/>
</dbReference>